<evidence type="ECO:0000313" key="1">
    <source>
        <dbReference type="EMBL" id="KJU87335.1"/>
    </source>
</evidence>
<reference evidence="1 2" key="1">
    <citation type="submission" date="2015-02" db="EMBL/GenBank/DDBJ databases">
        <title>Single-cell genomics of uncultivated deep-branching MTB reveals a conserved set of magnetosome genes.</title>
        <authorList>
            <person name="Kolinko S."/>
            <person name="Richter M."/>
            <person name="Glockner F.O."/>
            <person name="Brachmann A."/>
            <person name="Schuler D."/>
        </authorList>
    </citation>
    <scope>NUCLEOTIDE SEQUENCE [LARGE SCALE GENOMIC DNA]</scope>
    <source>
        <strain evidence="1">TM-1</strain>
    </source>
</reference>
<accession>A0A0F3GZN1</accession>
<organism evidence="1 2">
    <name type="scientific">Candidatus Magnetobacterium bavaricum</name>
    <dbReference type="NCBI Taxonomy" id="29290"/>
    <lineage>
        <taxon>Bacteria</taxon>
        <taxon>Pseudomonadati</taxon>
        <taxon>Nitrospirota</taxon>
        <taxon>Thermodesulfovibrionia</taxon>
        <taxon>Thermodesulfovibrionales</taxon>
        <taxon>Candidatus Magnetobacteriaceae</taxon>
        <taxon>Candidatus Magnetobacterium</taxon>
    </lineage>
</organism>
<evidence type="ECO:0000313" key="2">
    <source>
        <dbReference type="Proteomes" id="UP000033423"/>
    </source>
</evidence>
<proteinExistence type="predicted"/>
<keyword evidence="2" id="KW-1185">Reference proteome</keyword>
<dbReference type="EMBL" id="LACI01000225">
    <property type="protein sequence ID" value="KJU87335.1"/>
    <property type="molecule type" value="Genomic_DNA"/>
</dbReference>
<gene>
    <name evidence="1" type="ORF">MBAV_000474</name>
</gene>
<name>A0A0F3GZN1_9BACT</name>
<dbReference type="AlphaFoldDB" id="A0A0F3GZN1"/>
<protein>
    <submittedName>
        <fullName evidence="1">Uncharacterized protein</fullName>
    </submittedName>
</protein>
<sequence>MGIGDSLEKKVTSVARRSDLGEIFADFTVKVLAVIREVVREEFDRALSKHRINNDRL</sequence>
<comment type="caution">
    <text evidence="1">The sequence shown here is derived from an EMBL/GenBank/DDBJ whole genome shotgun (WGS) entry which is preliminary data.</text>
</comment>
<dbReference type="Proteomes" id="UP000033423">
    <property type="component" value="Unassembled WGS sequence"/>
</dbReference>